<protein>
    <submittedName>
        <fullName evidence="1">Uncharacterized protein</fullName>
    </submittedName>
</protein>
<feature type="non-terminal residue" evidence="1">
    <location>
        <position position="175"/>
    </location>
</feature>
<organism evidence="1 2">
    <name type="scientific">Coniosporium uncinatum</name>
    <dbReference type="NCBI Taxonomy" id="93489"/>
    <lineage>
        <taxon>Eukaryota</taxon>
        <taxon>Fungi</taxon>
        <taxon>Dikarya</taxon>
        <taxon>Ascomycota</taxon>
        <taxon>Pezizomycotina</taxon>
        <taxon>Dothideomycetes</taxon>
        <taxon>Dothideomycetes incertae sedis</taxon>
        <taxon>Coniosporium</taxon>
    </lineage>
</organism>
<evidence type="ECO:0000313" key="1">
    <source>
        <dbReference type="EMBL" id="KAK3060825.1"/>
    </source>
</evidence>
<gene>
    <name evidence="1" type="ORF">LTS18_007607</name>
</gene>
<name>A0ACC3D2E6_9PEZI</name>
<dbReference type="EMBL" id="JAWDJW010008262">
    <property type="protein sequence ID" value="KAK3060825.1"/>
    <property type="molecule type" value="Genomic_DNA"/>
</dbReference>
<accession>A0ACC3D2E6</accession>
<evidence type="ECO:0000313" key="2">
    <source>
        <dbReference type="Proteomes" id="UP001186974"/>
    </source>
</evidence>
<sequence length="175" mass="18799">MTSATTESTPLIQPEAPRATSSASQPAKLQRNVTFNPTVSSSSPPSSSASKQSPFSSITSAAQAQQPGPPILSKLNQKLRRRHSQGSPLIPTHLTAPKIGPQRTTKTAQKLKLLPDPTHGEDGPDEESGRDVYAQFTRIKDPAARKDAERLGKQDRDTLPRVTAYCNAASYDIQG</sequence>
<proteinExistence type="predicted"/>
<dbReference type="Proteomes" id="UP001186974">
    <property type="component" value="Unassembled WGS sequence"/>
</dbReference>
<keyword evidence="2" id="KW-1185">Reference proteome</keyword>
<comment type="caution">
    <text evidence="1">The sequence shown here is derived from an EMBL/GenBank/DDBJ whole genome shotgun (WGS) entry which is preliminary data.</text>
</comment>
<reference evidence="1" key="1">
    <citation type="submission" date="2024-09" db="EMBL/GenBank/DDBJ databases">
        <title>Black Yeasts Isolated from many extreme environments.</title>
        <authorList>
            <person name="Coleine C."/>
            <person name="Stajich J.E."/>
            <person name="Selbmann L."/>
        </authorList>
    </citation>
    <scope>NUCLEOTIDE SEQUENCE</scope>
    <source>
        <strain evidence="1">CCFEE 5737</strain>
    </source>
</reference>